<dbReference type="InterPro" id="IPR035437">
    <property type="entry name" value="SNase_OB-fold_sf"/>
</dbReference>
<evidence type="ECO:0008006" key="3">
    <source>
        <dbReference type="Google" id="ProtNLM"/>
    </source>
</evidence>
<dbReference type="Gene3D" id="2.40.50.90">
    <property type="match status" value="1"/>
</dbReference>
<name>A0ABQ6BL82_9CAUL</name>
<keyword evidence="2" id="KW-1185">Reference proteome</keyword>
<organism evidence="1 2">
    <name type="scientific">Brevundimonas denitrificans</name>
    <dbReference type="NCBI Taxonomy" id="1443434"/>
    <lineage>
        <taxon>Bacteria</taxon>
        <taxon>Pseudomonadati</taxon>
        <taxon>Pseudomonadota</taxon>
        <taxon>Alphaproteobacteria</taxon>
        <taxon>Caulobacterales</taxon>
        <taxon>Caulobacteraceae</taxon>
        <taxon>Brevundimonas</taxon>
    </lineage>
</organism>
<proteinExistence type="predicted"/>
<dbReference type="Proteomes" id="UP001156921">
    <property type="component" value="Unassembled WGS sequence"/>
</dbReference>
<dbReference type="EMBL" id="BSOY01000089">
    <property type="protein sequence ID" value="GLS02663.1"/>
    <property type="molecule type" value="Genomic_DNA"/>
</dbReference>
<evidence type="ECO:0000313" key="2">
    <source>
        <dbReference type="Proteomes" id="UP001156921"/>
    </source>
</evidence>
<sequence>MILTVVAGMWGLTQAMSFAGQATIIDSTTLEVADQRVSLWGVRSPTPEDTCLADEPGRCEQNAVDELTALTENKDVRCEAFGPGVSGAVMGRCQARWTECYGHTCTDVWRDLGGELIAQGFALQAWEQSGGAFDGQERTARDARLGVWGLSRRP</sequence>
<protein>
    <recommendedName>
        <fullName evidence="3">TNase-like domain-containing protein</fullName>
    </recommendedName>
</protein>
<gene>
    <name evidence="1" type="ORF">GCM10007859_26920</name>
</gene>
<dbReference type="SUPFAM" id="SSF50199">
    <property type="entry name" value="Staphylococcal nuclease"/>
    <property type="match status" value="1"/>
</dbReference>
<comment type="caution">
    <text evidence="1">The sequence shown here is derived from an EMBL/GenBank/DDBJ whole genome shotgun (WGS) entry which is preliminary data.</text>
</comment>
<reference evidence="2" key="1">
    <citation type="journal article" date="2019" name="Int. J. Syst. Evol. Microbiol.">
        <title>The Global Catalogue of Microorganisms (GCM) 10K type strain sequencing project: providing services to taxonomists for standard genome sequencing and annotation.</title>
        <authorList>
            <consortium name="The Broad Institute Genomics Platform"/>
            <consortium name="The Broad Institute Genome Sequencing Center for Infectious Disease"/>
            <person name="Wu L."/>
            <person name="Ma J."/>
        </authorList>
    </citation>
    <scope>NUCLEOTIDE SEQUENCE [LARGE SCALE GENOMIC DNA]</scope>
    <source>
        <strain evidence="2">NBRC 110107</strain>
    </source>
</reference>
<evidence type="ECO:0000313" key="1">
    <source>
        <dbReference type="EMBL" id="GLS02663.1"/>
    </source>
</evidence>
<dbReference type="RefSeq" id="WP_284223541.1">
    <property type="nucleotide sequence ID" value="NZ_BSOY01000089.1"/>
</dbReference>
<accession>A0ABQ6BL82</accession>